<feature type="non-terminal residue" evidence="2">
    <location>
        <position position="89"/>
    </location>
</feature>
<keyword evidence="1" id="KW-1133">Transmembrane helix</keyword>
<reference evidence="2" key="1">
    <citation type="submission" date="2018-05" db="EMBL/GenBank/DDBJ databases">
        <authorList>
            <person name="Lanie J.A."/>
            <person name="Ng W.-L."/>
            <person name="Kazmierczak K.M."/>
            <person name="Andrzejewski T.M."/>
            <person name="Davidsen T.M."/>
            <person name="Wayne K.J."/>
            <person name="Tettelin H."/>
            <person name="Glass J.I."/>
            <person name="Rusch D."/>
            <person name="Podicherti R."/>
            <person name="Tsui H.-C.T."/>
            <person name="Winkler M.E."/>
        </authorList>
    </citation>
    <scope>NUCLEOTIDE SEQUENCE</scope>
</reference>
<name>A0A382SGP9_9ZZZZ</name>
<gene>
    <name evidence="2" type="ORF">METZ01_LOCUS360935</name>
</gene>
<evidence type="ECO:0000256" key="1">
    <source>
        <dbReference type="SAM" id="Phobius"/>
    </source>
</evidence>
<evidence type="ECO:0000313" key="2">
    <source>
        <dbReference type="EMBL" id="SVD08081.1"/>
    </source>
</evidence>
<accession>A0A382SGP9</accession>
<proteinExistence type="predicted"/>
<keyword evidence="1" id="KW-0472">Membrane</keyword>
<keyword evidence="1" id="KW-0812">Transmembrane</keyword>
<protein>
    <submittedName>
        <fullName evidence="2">Uncharacterized protein</fullName>
    </submittedName>
</protein>
<organism evidence="2">
    <name type="scientific">marine metagenome</name>
    <dbReference type="NCBI Taxonomy" id="408172"/>
    <lineage>
        <taxon>unclassified sequences</taxon>
        <taxon>metagenomes</taxon>
        <taxon>ecological metagenomes</taxon>
    </lineage>
</organism>
<feature type="transmembrane region" description="Helical" evidence="1">
    <location>
        <begin position="21"/>
        <end position="43"/>
    </location>
</feature>
<sequence>MAIQDCRGSIMFREIREWVHLALIYGLLYSTALIVLVLGIAHISNNNTQAHQNKSPTVIYKTEVITRATSNEDLCLRIDGCVVKNGICL</sequence>
<dbReference type="AlphaFoldDB" id="A0A382SGP9"/>
<dbReference type="EMBL" id="UINC01128371">
    <property type="protein sequence ID" value="SVD08081.1"/>
    <property type="molecule type" value="Genomic_DNA"/>
</dbReference>